<dbReference type="InterPro" id="IPR044524">
    <property type="entry name" value="Isoase_HisA-like"/>
</dbReference>
<keyword evidence="2" id="KW-0028">Amino-acid biosynthesis</keyword>
<dbReference type="GO" id="GO:0000105">
    <property type="term" value="P:L-histidine biosynthetic process"/>
    <property type="evidence" value="ECO:0007669"/>
    <property type="project" value="UniProtKB-KW"/>
</dbReference>
<evidence type="ECO:0000313" key="4">
    <source>
        <dbReference type="Proteomes" id="UP001183006"/>
    </source>
</evidence>
<reference evidence="3" key="1">
    <citation type="submission" date="2023-08" db="EMBL/GenBank/DDBJ databases">
        <title>Methanolobus mangrovi sp. nov. and Methanolobus sediminis sp. nov, two novel methylotrophic methanogens isolated from mangrove sediments in China.</title>
        <authorList>
            <person name="Zhou J."/>
        </authorList>
    </citation>
    <scope>NUCLEOTIDE SEQUENCE</scope>
    <source>
        <strain evidence="3">FTZ2</strain>
    </source>
</reference>
<dbReference type="CDD" id="cd04723">
    <property type="entry name" value="HisA_HisF"/>
    <property type="match status" value="1"/>
</dbReference>
<dbReference type="PANTHER" id="PTHR43090:SF2">
    <property type="entry name" value="1-(5-PHOSPHORIBOSYL)-5-[(5-PHOSPHORIBOSYLAMINO)METHYLIDENEAMINO] IMIDAZOLE-4-CARBOXAMIDE ISOMERASE"/>
    <property type="match status" value="1"/>
</dbReference>
<dbReference type="GO" id="GO:0005737">
    <property type="term" value="C:cytoplasm"/>
    <property type="evidence" value="ECO:0007669"/>
    <property type="project" value="TreeGrafter"/>
</dbReference>
<comment type="similarity">
    <text evidence="1 2">Belongs to the HisA/HisF family.</text>
</comment>
<dbReference type="SUPFAM" id="SSF51366">
    <property type="entry name" value="Ribulose-phoshate binding barrel"/>
    <property type="match status" value="1"/>
</dbReference>
<dbReference type="InterPro" id="IPR006062">
    <property type="entry name" value="His_biosynth"/>
</dbReference>
<keyword evidence="2" id="KW-0368">Histidine biosynthesis</keyword>
<dbReference type="AlphaFoldDB" id="A0AA51UFU0"/>
<dbReference type="InterPro" id="IPR013785">
    <property type="entry name" value="Aldolase_TIM"/>
</dbReference>
<dbReference type="EMBL" id="CP133594">
    <property type="protein sequence ID" value="WMW21352.1"/>
    <property type="molecule type" value="Genomic_DNA"/>
</dbReference>
<evidence type="ECO:0000256" key="2">
    <source>
        <dbReference type="RuleBase" id="RU003657"/>
    </source>
</evidence>
<dbReference type="GO" id="GO:0003949">
    <property type="term" value="F:1-(5-phosphoribosyl)-5-[(5-phosphoribosylamino)methylideneamino]imidazole-4-carboxamide isomerase activity"/>
    <property type="evidence" value="ECO:0007669"/>
    <property type="project" value="InterPro"/>
</dbReference>
<evidence type="ECO:0000313" key="3">
    <source>
        <dbReference type="EMBL" id="WMW21352.1"/>
    </source>
</evidence>
<dbReference type="Pfam" id="PF00977">
    <property type="entry name" value="His_biosynth"/>
    <property type="match status" value="1"/>
</dbReference>
<dbReference type="InterPro" id="IPR011060">
    <property type="entry name" value="RibuloseP-bd_barrel"/>
</dbReference>
<dbReference type="RefSeq" id="WP_309307137.1">
    <property type="nucleotide sequence ID" value="NZ_CP133594.1"/>
</dbReference>
<gene>
    <name evidence="3" type="ORF">RE476_08030</name>
</gene>
<name>A0AA51UFU0_9EURY</name>
<dbReference type="Gene3D" id="3.20.20.70">
    <property type="entry name" value="Aldolase class I"/>
    <property type="match status" value="1"/>
</dbReference>
<dbReference type="GO" id="GO:0000162">
    <property type="term" value="P:L-tryptophan biosynthetic process"/>
    <property type="evidence" value="ECO:0007669"/>
    <property type="project" value="TreeGrafter"/>
</dbReference>
<sequence>MFRIIFVLDIFNQTVVHAQGGNRSEYKPIHFSSHICNTSDAIKIVDAVKPAEIYIADLNLLQKIGKREKNFDIIQAVSEKARVMLDPGITSVSEIEDVMEIVQSVILGTETASLETIKQASSLYPKRINVSIDKKNGKILTNDPSMPDDPFKIVELLNDYDLEDIIILDLDRVGTSSGIDSQFLSKIASISDHNVLLGGGVRNVEDIEALEGIGIKGALVATALHNGSIPLQMIQ</sequence>
<dbReference type="GeneID" id="84230081"/>
<dbReference type="KEGG" id="mmav:RE476_08030"/>
<dbReference type="PANTHER" id="PTHR43090">
    <property type="entry name" value="1-(5-PHOSPHORIBOSYL)-5-[(5-PHOSPHORIBOSYLAMINO)METHYLIDENEAMINO] IMIDAZOLE-4-CARBOXAMIDE ISOMERASE"/>
    <property type="match status" value="1"/>
</dbReference>
<accession>A0AA51UFU0</accession>
<proteinExistence type="inferred from homology"/>
<keyword evidence="4" id="KW-1185">Reference proteome</keyword>
<protein>
    <submittedName>
        <fullName evidence="3">HisA/HisF-related TIM barrel protein</fullName>
    </submittedName>
</protein>
<dbReference type="Proteomes" id="UP001183006">
    <property type="component" value="Chromosome"/>
</dbReference>
<evidence type="ECO:0000256" key="1">
    <source>
        <dbReference type="ARBA" id="ARBA00009667"/>
    </source>
</evidence>
<organism evidence="3 4">
    <name type="scientific">Methanolobus mangrovi</name>
    <dbReference type="NCBI Taxonomy" id="3072977"/>
    <lineage>
        <taxon>Archaea</taxon>
        <taxon>Methanobacteriati</taxon>
        <taxon>Methanobacteriota</taxon>
        <taxon>Stenosarchaea group</taxon>
        <taxon>Methanomicrobia</taxon>
        <taxon>Methanosarcinales</taxon>
        <taxon>Methanosarcinaceae</taxon>
        <taxon>Methanolobus</taxon>
    </lineage>
</organism>